<dbReference type="WBParaSite" id="SVE_0611800.1">
    <property type="protein sequence ID" value="SVE_0611800.1"/>
    <property type="gene ID" value="SVE_0611800"/>
</dbReference>
<sequence length="95" mass="11109">MGDRRRRSKIMFSIVLKHIVDTADRLPTKASELNEMPYTNNQTPQRAVFDEYMKKLKVAKVEEHWNAVMNVHKIYSGTENARTIYNSHSQAVKDE</sequence>
<reference evidence="2" key="2">
    <citation type="submission" date="2015-08" db="UniProtKB">
        <authorList>
            <consortium name="WormBaseParasite"/>
        </authorList>
    </citation>
    <scope>IDENTIFICATION</scope>
</reference>
<protein>
    <submittedName>
        <fullName evidence="2">Reverse transcriptase domain-containing protein</fullName>
    </submittedName>
</protein>
<dbReference type="AlphaFoldDB" id="A0A0K0FBB0"/>
<organism evidence="1 2">
    <name type="scientific">Strongyloides venezuelensis</name>
    <name type="common">Threadworm</name>
    <dbReference type="NCBI Taxonomy" id="75913"/>
    <lineage>
        <taxon>Eukaryota</taxon>
        <taxon>Metazoa</taxon>
        <taxon>Ecdysozoa</taxon>
        <taxon>Nematoda</taxon>
        <taxon>Chromadorea</taxon>
        <taxon>Rhabditida</taxon>
        <taxon>Tylenchina</taxon>
        <taxon>Panagrolaimomorpha</taxon>
        <taxon>Strongyloidoidea</taxon>
        <taxon>Strongyloididae</taxon>
        <taxon>Strongyloides</taxon>
    </lineage>
</organism>
<reference evidence="1" key="1">
    <citation type="submission" date="2014-07" db="EMBL/GenBank/DDBJ databases">
        <authorList>
            <person name="Martin A.A"/>
            <person name="De Silva N."/>
        </authorList>
    </citation>
    <scope>NUCLEOTIDE SEQUENCE</scope>
</reference>
<dbReference type="Proteomes" id="UP000035680">
    <property type="component" value="Unassembled WGS sequence"/>
</dbReference>
<evidence type="ECO:0000313" key="2">
    <source>
        <dbReference type="WBParaSite" id="SVE_0611800.1"/>
    </source>
</evidence>
<proteinExistence type="predicted"/>
<keyword evidence="1" id="KW-1185">Reference proteome</keyword>
<name>A0A0K0FBB0_STRVS</name>
<accession>A0A0K0FBB0</accession>
<evidence type="ECO:0000313" key="1">
    <source>
        <dbReference type="Proteomes" id="UP000035680"/>
    </source>
</evidence>